<dbReference type="Pfam" id="PF07244">
    <property type="entry name" value="POTRA"/>
    <property type="match status" value="1"/>
</dbReference>
<comment type="subcellular location">
    <subcellularLocation>
        <location evidence="1">Membrane</location>
    </subcellularLocation>
</comment>
<dbReference type="EMBL" id="AP022038">
    <property type="protein sequence ID" value="BBR39557.1"/>
    <property type="molecule type" value="Genomic_DNA"/>
</dbReference>
<keyword evidence="3" id="KW-0442">Lipid degradation</keyword>
<accession>A0A6S5BRF5</accession>
<dbReference type="GO" id="GO:0008233">
    <property type="term" value="F:peptidase activity"/>
    <property type="evidence" value="ECO:0007669"/>
    <property type="project" value="UniProtKB-KW"/>
</dbReference>
<dbReference type="InterPro" id="IPR000184">
    <property type="entry name" value="Bac_surfAg_D15"/>
</dbReference>
<keyword evidence="2" id="KW-0378">Hydrolase</keyword>
<dbReference type="PANTHER" id="PTHR14226:SF29">
    <property type="entry name" value="NEUROPATHY TARGET ESTERASE SWS"/>
    <property type="match status" value="1"/>
</dbReference>
<dbReference type="InterPro" id="IPR010827">
    <property type="entry name" value="BamA/TamA_POTRA"/>
</dbReference>
<evidence type="ECO:0000256" key="6">
    <source>
        <dbReference type="PROSITE-ProRule" id="PRU01161"/>
    </source>
</evidence>
<evidence type="ECO:0000256" key="5">
    <source>
        <dbReference type="ARBA" id="ARBA00023136"/>
    </source>
</evidence>
<evidence type="ECO:0000259" key="7">
    <source>
        <dbReference type="PROSITE" id="PS51635"/>
    </source>
</evidence>
<dbReference type="Gene3D" id="3.10.20.310">
    <property type="entry name" value="membrane protein fhac"/>
    <property type="match status" value="1"/>
</dbReference>
<evidence type="ECO:0000313" key="8">
    <source>
        <dbReference type="EMBL" id="BBR39557.1"/>
    </source>
</evidence>
<sequence length="644" mass="70995">MDWEYIFNDDPARQDLPLRRKQEERLYLIDARPGVTDKGELKFPTGAIQGQKFSLVLRELTLPVSTITDFDKLPIPFRAIATDIGDGSEVIIAKGDLATAMRASMAVPGAFAAVQQDNHLLVDSGLTNNLPVDVVRSMGADIVIAVDISSPYMPADQVTDMFAITVQMTSIMTRTNADRQIASLHQQDILIVPALGDIGSGDFDKTNDAMKIGYKSAVQVNKKLEALSLSESAYNDMLMSRNHPEKSEPVINFIRIKNNANADDQIIAKRINQAIGKPLDREVLEQDIGAVYGLGLFQSVSYDVIEEDGKKGLEVDAKAKSWGPNYMQFGVELSSSVQKDDSYNLALSYQRTDINSLGGELRGGVQFGNEPKIGAEWFQPFDMQGLYFWQTGASYGSYDVGIYDDEGNHLAIYQVTEAKMDAALGREFPRYGDLRIGYRYRTGDGELSTGTPGWDSFNYDTAQLYTRFSVDRLDNLNFPTSGWFSLVEYAKADPSWGSDSQFDQAMASAAIYKTVYGGHVLGLAGTAMTTIDGTAPIQDLYRFGGFLNLSGYTENSLSGQQAGVISGVYYHQFKIIPLLSWYLGTTIEYGGVWESKNDFGSNSEWAGSVFLGANTPLGPVYLGYGYGESNNNTIFFYLGRPLFY</sequence>
<comment type="caution">
    <text evidence="6">Lacks conserved residue(s) required for the propagation of feature annotation.</text>
</comment>
<gene>
    <name evidence="8" type="ORF">WP3W19E03_20820</name>
</gene>
<evidence type="ECO:0000256" key="4">
    <source>
        <dbReference type="ARBA" id="ARBA00023098"/>
    </source>
</evidence>
<dbReference type="GO" id="GO:0016042">
    <property type="term" value="P:lipid catabolic process"/>
    <property type="evidence" value="ECO:0007669"/>
    <property type="project" value="UniProtKB-KW"/>
</dbReference>
<protein>
    <submittedName>
        <fullName evidence="8">Serine protease</fullName>
    </submittedName>
</protein>
<reference evidence="8 9" key="1">
    <citation type="submission" date="2019-12" db="EMBL/GenBank/DDBJ databases">
        <title>complete genome sequences of Aeromonas veronii str. WP3-W19-ESBL-03 isolated from wastewater treatment plant effluent.</title>
        <authorList>
            <person name="Sekizuka T."/>
            <person name="Itokawa K."/>
            <person name="Yatsu K."/>
            <person name="Inamine Y."/>
            <person name="Kuroda M."/>
        </authorList>
    </citation>
    <scope>NUCLEOTIDE SEQUENCE [LARGE SCALE GENOMIC DNA]</scope>
    <source>
        <strain evidence="8 9">WP3-W19-ESBL-03</strain>
    </source>
</reference>
<evidence type="ECO:0000256" key="1">
    <source>
        <dbReference type="ARBA" id="ARBA00004370"/>
    </source>
</evidence>
<evidence type="ECO:0000313" key="9">
    <source>
        <dbReference type="Proteomes" id="UP000515442"/>
    </source>
</evidence>
<keyword evidence="4" id="KW-0443">Lipid metabolism</keyword>
<dbReference type="GO" id="GO:0019867">
    <property type="term" value="C:outer membrane"/>
    <property type="evidence" value="ECO:0007669"/>
    <property type="project" value="InterPro"/>
</dbReference>
<feature type="domain" description="PNPLA" evidence="7">
    <location>
        <begin position="1"/>
        <end position="136"/>
    </location>
</feature>
<proteinExistence type="predicted"/>
<dbReference type="Gene3D" id="2.40.160.50">
    <property type="entry name" value="membrane protein fhac: a member of the omp85/tpsb transporter family"/>
    <property type="match status" value="1"/>
</dbReference>
<dbReference type="Pfam" id="PF01103">
    <property type="entry name" value="Omp85"/>
    <property type="match status" value="1"/>
</dbReference>
<evidence type="ECO:0000256" key="2">
    <source>
        <dbReference type="ARBA" id="ARBA00022801"/>
    </source>
</evidence>
<name>A0A6S5BRF5_AERVE</name>
<dbReference type="InterPro" id="IPR002641">
    <property type="entry name" value="PNPLA_dom"/>
</dbReference>
<dbReference type="InterPro" id="IPR016035">
    <property type="entry name" value="Acyl_Trfase/lysoPLipase"/>
</dbReference>
<dbReference type="Proteomes" id="UP000515442">
    <property type="component" value="Chromosome"/>
</dbReference>
<keyword evidence="5" id="KW-0472">Membrane</keyword>
<dbReference type="SUPFAM" id="SSF52151">
    <property type="entry name" value="FabD/lysophospholipase-like"/>
    <property type="match status" value="1"/>
</dbReference>
<dbReference type="PROSITE" id="PS51635">
    <property type="entry name" value="PNPLA"/>
    <property type="match status" value="1"/>
</dbReference>
<evidence type="ECO:0000256" key="3">
    <source>
        <dbReference type="ARBA" id="ARBA00022963"/>
    </source>
</evidence>
<dbReference type="AlphaFoldDB" id="A0A6S5BRF5"/>
<dbReference type="PANTHER" id="PTHR14226">
    <property type="entry name" value="NEUROPATHY TARGET ESTERASE/SWISS CHEESE D.MELANOGASTER"/>
    <property type="match status" value="1"/>
</dbReference>
<dbReference type="InterPro" id="IPR050301">
    <property type="entry name" value="NTE"/>
</dbReference>
<dbReference type="Gene3D" id="3.40.1090.10">
    <property type="entry name" value="Cytosolic phospholipase A2 catalytic domain"/>
    <property type="match status" value="1"/>
</dbReference>
<dbReference type="GO" id="GO:0006508">
    <property type="term" value="P:proteolysis"/>
    <property type="evidence" value="ECO:0007669"/>
    <property type="project" value="UniProtKB-KW"/>
</dbReference>
<dbReference type="Pfam" id="PF01734">
    <property type="entry name" value="Patatin"/>
    <property type="match status" value="1"/>
</dbReference>
<keyword evidence="8" id="KW-0645">Protease</keyword>
<organism evidence="8 9">
    <name type="scientific">Aeromonas veronii</name>
    <dbReference type="NCBI Taxonomy" id="654"/>
    <lineage>
        <taxon>Bacteria</taxon>
        <taxon>Pseudomonadati</taxon>
        <taxon>Pseudomonadota</taxon>
        <taxon>Gammaproteobacteria</taxon>
        <taxon>Aeromonadales</taxon>
        <taxon>Aeromonadaceae</taxon>
        <taxon>Aeromonas</taxon>
    </lineage>
</organism>